<dbReference type="GO" id="GO:0043005">
    <property type="term" value="C:neuron projection"/>
    <property type="evidence" value="ECO:0007669"/>
    <property type="project" value="UniProtKB-ARBA"/>
</dbReference>
<evidence type="ECO:0000259" key="20">
    <source>
        <dbReference type="PROSITE" id="PS50011"/>
    </source>
</evidence>
<dbReference type="GO" id="GO:0007168">
    <property type="term" value="P:receptor guanylyl cyclase signaling pathway"/>
    <property type="evidence" value="ECO:0007669"/>
    <property type="project" value="TreeGrafter"/>
</dbReference>
<keyword evidence="8" id="KW-0067">ATP-binding</keyword>
<evidence type="ECO:0000256" key="15">
    <source>
        <dbReference type="ARBA" id="ARBA00023239"/>
    </source>
</evidence>
<dbReference type="GO" id="GO:0046872">
    <property type="term" value="F:metal ion binding"/>
    <property type="evidence" value="ECO:0007669"/>
    <property type="project" value="UniProtKB-KW"/>
</dbReference>
<dbReference type="InterPro" id="IPR018297">
    <property type="entry name" value="A/G_cyclase_CS"/>
</dbReference>
<dbReference type="SUPFAM" id="SSF56112">
    <property type="entry name" value="Protein kinase-like (PK-like)"/>
    <property type="match status" value="1"/>
</dbReference>
<dbReference type="PANTHER" id="PTHR11920:SF370">
    <property type="entry name" value="RECEPTOR-TYPE GUANYLATE CYCLASE GCY-18"/>
    <property type="match status" value="1"/>
</dbReference>
<keyword evidence="5" id="KW-0812">Transmembrane</keyword>
<comment type="catalytic activity">
    <reaction evidence="1 18">
        <text>GTP = 3',5'-cyclic GMP + diphosphate</text>
        <dbReference type="Rhea" id="RHEA:13665"/>
        <dbReference type="ChEBI" id="CHEBI:33019"/>
        <dbReference type="ChEBI" id="CHEBI:37565"/>
        <dbReference type="ChEBI" id="CHEBI:57746"/>
        <dbReference type="EC" id="4.6.1.2"/>
    </reaction>
</comment>
<evidence type="ECO:0000256" key="7">
    <source>
        <dbReference type="ARBA" id="ARBA00022741"/>
    </source>
</evidence>
<keyword evidence="15 17" id="KW-0456">Lyase</keyword>
<dbReference type="InterPro" id="IPR001054">
    <property type="entry name" value="A/G_cyclase"/>
</dbReference>
<dbReference type="GO" id="GO:0005524">
    <property type="term" value="F:ATP binding"/>
    <property type="evidence" value="ECO:0007669"/>
    <property type="project" value="UniProtKB-KW"/>
</dbReference>
<evidence type="ECO:0000256" key="19">
    <source>
        <dbReference type="SAM" id="Coils"/>
    </source>
</evidence>
<dbReference type="GO" id="GO:0042330">
    <property type="term" value="P:taxis"/>
    <property type="evidence" value="ECO:0007669"/>
    <property type="project" value="UniProtKB-ARBA"/>
</dbReference>
<protein>
    <recommendedName>
        <fullName evidence="3 18">Guanylate cyclase</fullName>
        <ecNumber evidence="3 18">4.6.1.2</ecNumber>
    </recommendedName>
</protein>
<dbReference type="GO" id="GO:0035556">
    <property type="term" value="P:intracellular signal transduction"/>
    <property type="evidence" value="ECO:0007669"/>
    <property type="project" value="InterPro"/>
</dbReference>
<dbReference type="Pfam" id="PF07714">
    <property type="entry name" value="PK_Tyr_Ser-Thr"/>
    <property type="match status" value="1"/>
</dbReference>
<evidence type="ECO:0000256" key="16">
    <source>
        <dbReference type="ARBA" id="ARBA00023293"/>
    </source>
</evidence>
<keyword evidence="10" id="KW-1133">Transmembrane helix</keyword>
<dbReference type="SUPFAM" id="SSF55073">
    <property type="entry name" value="Nucleotide cyclase"/>
    <property type="match status" value="1"/>
</dbReference>
<dbReference type="CDD" id="cd07302">
    <property type="entry name" value="CHD"/>
    <property type="match status" value="1"/>
</dbReference>
<evidence type="ECO:0000256" key="9">
    <source>
        <dbReference type="ARBA" id="ARBA00022842"/>
    </source>
</evidence>
<evidence type="ECO:0000313" key="22">
    <source>
        <dbReference type="EMBL" id="CAJ0558055.1"/>
    </source>
</evidence>
<organism evidence="22 23">
    <name type="scientific">Mesorhabditis spiculigera</name>
    <dbReference type="NCBI Taxonomy" id="96644"/>
    <lineage>
        <taxon>Eukaryota</taxon>
        <taxon>Metazoa</taxon>
        <taxon>Ecdysozoa</taxon>
        <taxon>Nematoda</taxon>
        <taxon>Chromadorea</taxon>
        <taxon>Rhabditida</taxon>
        <taxon>Rhabditina</taxon>
        <taxon>Rhabditomorpha</taxon>
        <taxon>Rhabditoidea</taxon>
        <taxon>Rhabditidae</taxon>
        <taxon>Mesorhabditinae</taxon>
        <taxon>Mesorhabditis</taxon>
    </lineage>
</organism>
<dbReference type="InterPro" id="IPR029787">
    <property type="entry name" value="Nucleotide_cyclase"/>
</dbReference>
<gene>
    <name evidence="22" type="ORF">MSPICULIGERA_LOCUS796</name>
</gene>
<evidence type="ECO:0000256" key="14">
    <source>
        <dbReference type="ARBA" id="ARBA00023180"/>
    </source>
</evidence>
<dbReference type="PROSITE" id="PS50125">
    <property type="entry name" value="GUANYLATE_CYCLASE_2"/>
    <property type="match status" value="1"/>
</dbReference>
<evidence type="ECO:0000256" key="11">
    <source>
        <dbReference type="ARBA" id="ARBA00023134"/>
    </source>
</evidence>
<evidence type="ECO:0000256" key="8">
    <source>
        <dbReference type="ARBA" id="ARBA00022840"/>
    </source>
</evidence>
<evidence type="ECO:0000256" key="2">
    <source>
        <dbReference type="ARBA" id="ARBA00004251"/>
    </source>
</evidence>
<dbReference type="Proteomes" id="UP001177023">
    <property type="component" value="Unassembled WGS sequence"/>
</dbReference>
<dbReference type="GO" id="GO:0005886">
    <property type="term" value="C:plasma membrane"/>
    <property type="evidence" value="ECO:0007669"/>
    <property type="project" value="UniProtKB-SubCell"/>
</dbReference>
<dbReference type="FunFam" id="3.30.70.1230:FF:000035">
    <property type="entry name" value="Guanylate cyclase"/>
    <property type="match status" value="1"/>
</dbReference>
<dbReference type="Gene3D" id="1.10.510.10">
    <property type="entry name" value="Transferase(Phosphotransferase) domain 1"/>
    <property type="match status" value="1"/>
</dbReference>
<evidence type="ECO:0000256" key="3">
    <source>
        <dbReference type="ARBA" id="ARBA00012202"/>
    </source>
</evidence>
<comment type="caution">
    <text evidence="22">The sequence shown here is derived from an EMBL/GenBank/DDBJ whole genome shotgun (WGS) entry which is preliminary data.</text>
</comment>
<feature type="domain" description="Guanylate cyclase" evidence="21">
    <location>
        <begin position="610"/>
        <end position="740"/>
    </location>
</feature>
<dbReference type="InterPro" id="IPR050401">
    <property type="entry name" value="Cyclic_nucleotide_synthase"/>
</dbReference>
<dbReference type="PANTHER" id="PTHR11920">
    <property type="entry name" value="GUANYLYL CYCLASE"/>
    <property type="match status" value="1"/>
</dbReference>
<proteinExistence type="inferred from homology"/>
<evidence type="ECO:0000256" key="4">
    <source>
        <dbReference type="ARBA" id="ARBA00022475"/>
    </source>
</evidence>
<keyword evidence="23" id="KW-1185">Reference proteome</keyword>
<keyword evidence="6" id="KW-0479">Metal-binding</keyword>
<dbReference type="Gene3D" id="3.30.70.1230">
    <property type="entry name" value="Nucleotide cyclase"/>
    <property type="match status" value="1"/>
</dbReference>
<dbReference type="GO" id="GO:0004016">
    <property type="term" value="F:adenylate cyclase activity"/>
    <property type="evidence" value="ECO:0007669"/>
    <property type="project" value="TreeGrafter"/>
</dbReference>
<dbReference type="GO" id="GO:0001653">
    <property type="term" value="F:peptide receptor activity"/>
    <property type="evidence" value="ECO:0007669"/>
    <property type="project" value="TreeGrafter"/>
</dbReference>
<dbReference type="SMART" id="SM00044">
    <property type="entry name" value="CYCc"/>
    <property type="match status" value="1"/>
</dbReference>
<evidence type="ECO:0000313" key="23">
    <source>
        <dbReference type="Proteomes" id="UP001177023"/>
    </source>
</evidence>
<reference evidence="22" key="1">
    <citation type="submission" date="2023-06" db="EMBL/GenBank/DDBJ databases">
        <authorList>
            <person name="Delattre M."/>
        </authorList>
    </citation>
    <scope>NUCLEOTIDE SEQUENCE</scope>
    <source>
        <strain evidence="22">AF72</strain>
    </source>
</reference>
<dbReference type="EMBL" id="CATQJA010000190">
    <property type="protein sequence ID" value="CAJ0558055.1"/>
    <property type="molecule type" value="Genomic_DNA"/>
</dbReference>
<dbReference type="InterPro" id="IPR011009">
    <property type="entry name" value="Kinase-like_dom_sf"/>
</dbReference>
<dbReference type="GO" id="GO:0009582">
    <property type="term" value="P:detection of abiotic stimulus"/>
    <property type="evidence" value="ECO:0007669"/>
    <property type="project" value="UniProtKB-ARBA"/>
</dbReference>
<keyword evidence="12" id="KW-0472">Membrane</keyword>
<dbReference type="Gene3D" id="3.40.50.2300">
    <property type="match status" value="1"/>
</dbReference>
<dbReference type="Pfam" id="PF00211">
    <property type="entry name" value="Guanylate_cyc"/>
    <property type="match status" value="1"/>
</dbReference>
<keyword evidence="4" id="KW-1003">Cell membrane</keyword>
<keyword evidence="7" id="KW-0547">Nucleotide-binding</keyword>
<keyword evidence="14" id="KW-0325">Glycoprotein</keyword>
<keyword evidence="11" id="KW-0342">GTP-binding</keyword>
<accession>A0AA36FTJ6</accession>
<comment type="similarity">
    <text evidence="17">Belongs to the adenylyl cyclase class-4/guanylyl cyclase family.</text>
</comment>
<dbReference type="GO" id="GO:0009266">
    <property type="term" value="P:response to temperature stimulus"/>
    <property type="evidence" value="ECO:0007669"/>
    <property type="project" value="UniProtKB-ARBA"/>
</dbReference>
<keyword evidence="13" id="KW-0675">Receptor</keyword>
<evidence type="ECO:0000256" key="5">
    <source>
        <dbReference type="ARBA" id="ARBA00022692"/>
    </source>
</evidence>
<feature type="non-terminal residue" evidence="22">
    <location>
        <position position="1"/>
    </location>
</feature>
<feature type="coiled-coil region" evidence="19">
    <location>
        <begin position="547"/>
        <end position="574"/>
    </location>
</feature>
<name>A0AA36FTJ6_9BILA</name>
<evidence type="ECO:0000256" key="12">
    <source>
        <dbReference type="ARBA" id="ARBA00023136"/>
    </source>
</evidence>
<dbReference type="FunFam" id="1.10.510.10:FF:000941">
    <property type="entry name" value="Guanylate cyclase"/>
    <property type="match status" value="1"/>
</dbReference>
<evidence type="ECO:0000256" key="13">
    <source>
        <dbReference type="ARBA" id="ARBA00023170"/>
    </source>
</evidence>
<evidence type="ECO:0000256" key="18">
    <source>
        <dbReference type="RuleBase" id="RU003431"/>
    </source>
</evidence>
<dbReference type="PROSITE" id="PS00452">
    <property type="entry name" value="GUANYLATE_CYCLASE_1"/>
    <property type="match status" value="1"/>
</dbReference>
<dbReference type="GO" id="GO:0004383">
    <property type="term" value="F:guanylate cyclase activity"/>
    <property type="evidence" value="ECO:0007669"/>
    <property type="project" value="UniProtKB-EC"/>
</dbReference>
<dbReference type="GO" id="GO:0005525">
    <property type="term" value="F:GTP binding"/>
    <property type="evidence" value="ECO:0007669"/>
    <property type="project" value="UniProtKB-KW"/>
</dbReference>
<dbReference type="AlphaFoldDB" id="A0AA36FTJ6"/>
<evidence type="ECO:0000256" key="17">
    <source>
        <dbReference type="RuleBase" id="RU000405"/>
    </source>
</evidence>
<keyword evidence="16 18" id="KW-0141">cGMP biosynthesis</keyword>
<dbReference type="InterPro" id="IPR028082">
    <property type="entry name" value="Peripla_BP_I"/>
</dbReference>
<sequence length="803" mass="91101">MTSVPFQVDDVNGFDDSVVENFLQRIERHNIKREDLDVTNIYGYIHLYDSVKLYALAVRQTLNETGNPAFVTNGEYIWNKMRRMSFEGVISLAGTAGSEASIGTVLMDDLADRAPIFAAFYISPTREKVVKIVNMESQLLANCDGLKNRSGCFVLKLSDVSSGFWPSTDGHMPLDEPLCGYRGQRCSYYLEITIGAVCIVILAASCSGYCVYKYWEQRQLNKMPWRVFHDDLNFIDEDQVKSMMSISSQNTKISNMSTGQKKHVIIGVNTHATYHRYTQRRPIKFVNEDLQLLTQMKQCVHDNINPFLGMAFNEKEEMLVLWKFCSRGTVQDIIYNKSITVDEKFHAAFVRDITLGLEYLHASPIGYHGSLTPWCCLIDRNWMVKVSDFGIANPLERWEKQGAIYVDSAADENDRSQAAQTTSILYQPPEMLKNREANKRRGMDQQWLKQTLSRRQAGDIYSFGMVMYEILFRSLPYRDHTDINALCAGIQEGGRVPSPQIQDELGCHPDLCALLRDCWSENPEIRPSIRRVRLNTESVLKTKGSLVDQMMRLMEQYANNLEKIVKERTGMLEEANIRADKLLTQLLPKYVSNELKMGRAVPPKLFNSATVLFSDIVGFTTLCSSSTPLEVVNMLNGLYTGFDECITKNEGYKVETIGDAYMVVSGIPEENGVNHIKHIANIALDMREYLTTFEIPHRRNQRIKCRWGFHTGPVATGVVGQTAPRYCLFGDTVNTASRMESSGMPGMIQCSKEAHSFMQANFDTFRTSERGEIEIKGKGPAVTYWLEGRIEAPAQPKFDNLGF</sequence>
<dbReference type="InterPro" id="IPR000719">
    <property type="entry name" value="Prot_kinase_dom"/>
</dbReference>
<comment type="subcellular location">
    <subcellularLocation>
        <location evidence="2">Cell membrane</location>
        <topology evidence="2">Single-pass type I membrane protein</topology>
    </subcellularLocation>
</comment>
<dbReference type="GO" id="GO:0004672">
    <property type="term" value="F:protein kinase activity"/>
    <property type="evidence" value="ECO:0007669"/>
    <property type="project" value="InterPro"/>
</dbReference>
<evidence type="ECO:0000259" key="21">
    <source>
        <dbReference type="PROSITE" id="PS50125"/>
    </source>
</evidence>
<evidence type="ECO:0000256" key="6">
    <source>
        <dbReference type="ARBA" id="ARBA00022723"/>
    </source>
</evidence>
<dbReference type="PROSITE" id="PS50011">
    <property type="entry name" value="PROTEIN_KINASE_DOM"/>
    <property type="match status" value="1"/>
</dbReference>
<dbReference type="SUPFAM" id="SSF53822">
    <property type="entry name" value="Periplasmic binding protein-like I"/>
    <property type="match status" value="1"/>
</dbReference>
<feature type="domain" description="Protein kinase" evidence="20">
    <location>
        <begin position="250"/>
        <end position="540"/>
    </location>
</feature>
<dbReference type="InterPro" id="IPR001245">
    <property type="entry name" value="Ser-Thr/Tyr_kinase_cat_dom"/>
</dbReference>
<dbReference type="EC" id="4.6.1.2" evidence="3 18"/>
<keyword evidence="9" id="KW-0460">Magnesium</keyword>
<keyword evidence="19" id="KW-0175">Coiled coil</keyword>
<evidence type="ECO:0000256" key="1">
    <source>
        <dbReference type="ARBA" id="ARBA00001436"/>
    </source>
</evidence>
<evidence type="ECO:0000256" key="10">
    <source>
        <dbReference type="ARBA" id="ARBA00022989"/>
    </source>
</evidence>
<dbReference type="GO" id="GO:0009581">
    <property type="term" value="P:detection of external stimulus"/>
    <property type="evidence" value="ECO:0007669"/>
    <property type="project" value="UniProtKB-ARBA"/>
</dbReference>